<proteinExistence type="predicted"/>
<name>A0A497EL18_9CREN</name>
<evidence type="ECO:0000313" key="2">
    <source>
        <dbReference type="EMBL" id="RLE45339.1"/>
    </source>
</evidence>
<accession>A0A497EL18</accession>
<evidence type="ECO:0000313" key="3">
    <source>
        <dbReference type="Proteomes" id="UP000278475"/>
    </source>
</evidence>
<dbReference type="InterPro" id="IPR029767">
    <property type="entry name" value="WecB-like"/>
</dbReference>
<dbReference type="Gene3D" id="3.40.50.2000">
    <property type="entry name" value="Glycogen Phosphorylase B"/>
    <property type="match status" value="1"/>
</dbReference>
<dbReference type="InterPro" id="IPR003331">
    <property type="entry name" value="UDP_GlcNAc_Epimerase_2_dom"/>
</dbReference>
<dbReference type="EMBL" id="QMQV01000266">
    <property type="protein sequence ID" value="RLE45339.1"/>
    <property type="molecule type" value="Genomic_DNA"/>
</dbReference>
<dbReference type="Pfam" id="PF02350">
    <property type="entry name" value="Epimerase_2"/>
    <property type="match status" value="1"/>
</dbReference>
<gene>
    <name evidence="2" type="ORF">DRJ31_11405</name>
</gene>
<dbReference type="PANTHER" id="PTHR43174:SF1">
    <property type="entry name" value="UDP-N-ACETYLGLUCOSAMINE 2-EPIMERASE"/>
    <property type="match status" value="1"/>
</dbReference>
<reference evidence="2 3" key="1">
    <citation type="submission" date="2018-06" db="EMBL/GenBank/DDBJ databases">
        <title>Extensive metabolic versatility and redundancy in microbially diverse, dynamic hydrothermal sediments.</title>
        <authorList>
            <person name="Dombrowski N."/>
            <person name="Teske A."/>
            <person name="Baker B.J."/>
        </authorList>
    </citation>
    <scope>NUCLEOTIDE SEQUENCE [LARGE SCALE GENOMIC DNA]</scope>
    <source>
        <strain evidence="2">B66_G16</strain>
    </source>
</reference>
<organism evidence="2 3">
    <name type="scientific">Thermoproteota archaeon</name>
    <dbReference type="NCBI Taxonomy" id="2056631"/>
    <lineage>
        <taxon>Archaea</taxon>
        <taxon>Thermoproteota</taxon>
    </lineage>
</organism>
<dbReference type="PANTHER" id="PTHR43174">
    <property type="entry name" value="UDP-N-ACETYLGLUCOSAMINE 2-EPIMERASE"/>
    <property type="match status" value="1"/>
</dbReference>
<sequence>KVSFKNYMLVTVHRAENVDNPRVLRSFVEVFIKAPLPVVFPVHPRTAKNLRRFNLMKKLQGSNNVLLLPPVGYFDFLLLMKCCTLIVTDSGGLQEEATVPEIRKPVLVLRLSTERPEAVEAGFAKVVGVEKRRVLKAIHDVVEKPPKLPEYSPFGDGFAARRVVDIVADFLEKSKMDTKSTFKISS</sequence>
<dbReference type="Proteomes" id="UP000278475">
    <property type="component" value="Unassembled WGS sequence"/>
</dbReference>
<dbReference type="SUPFAM" id="SSF53756">
    <property type="entry name" value="UDP-Glycosyltransferase/glycogen phosphorylase"/>
    <property type="match status" value="1"/>
</dbReference>
<evidence type="ECO:0000259" key="1">
    <source>
        <dbReference type="Pfam" id="PF02350"/>
    </source>
</evidence>
<feature type="non-terminal residue" evidence="2">
    <location>
        <position position="1"/>
    </location>
</feature>
<feature type="domain" description="UDP-N-acetylglucosamine 2-epimerase" evidence="1">
    <location>
        <begin position="3"/>
        <end position="167"/>
    </location>
</feature>
<comment type="caution">
    <text evidence="2">The sequence shown here is derived from an EMBL/GenBank/DDBJ whole genome shotgun (WGS) entry which is preliminary data.</text>
</comment>
<dbReference type="AlphaFoldDB" id="A0A497EL18"/>
<protein>
    <submittedName>
        <fullName evidence="2">UDP-N-acetylglucosamine 2-epimerase (Non-hydrolyzing)</fullName>
    </submittedName>
</protein>